<feature type="compositionally biased region" description="Pro residues" evidence="1">
    <location>
        <begin position="30"/>
        <end position="40"/>
    </location>
</feature>
<dbReference type="RefSeq" id="WP_367624510.1">
    <property type="nucleotide sequence ID" value="NZ_JBFNQD010000004.1"/>
</dbReference>
<proteinExistence type="predicted"/>
<feature type="compositionally biased region" description="Low complexity" evidence="1">
    <location>
        <begin position="18"/>
        <end position="29"/>
    </location>
</feature>
<keyword evidence="4" id="KW-1185">Reference proteome</keyword>
<gene>
    <name evidence="3" type="ORF">ABXS05_15375</name>
</gene>
<dbReference type="InterPro" id="IPR022016">
    <property type="entry name" value="DUF3597"/>
</dbReference>
<evidence type="ECO:0000259" key="2">
    <source>
        <dbReference type="Pfam" id="PF12200"/>
    </source>
</evidence>
<feature type="region of interest" description="Disordered" evidence="1">
    <location>
        <begin position="15"/>
        <end position="48"/>
    </location>
</feature>
<evidence type="ECO:0000313" key="4">
    <source>
        <dbReference type="Proteomes" id="UP001555786"/>
    </source>
</evidence>
<feature type="domain" description="DUF3597" evidence="2">
    <location>
        <begin position="3"/>
        <end position="129"/>
    </location>
</feature>
<dbReference type="Pfam" id="PF12200">
    <property type="entry name" value="DUF3597"/>
    <property type="match status" value="1"/>
</dbReference>
<comment type="caution">
    <text evidence="3">The sequence shown here is derived from an EMBL/GenBank/DDBJ whole genome shotgun (WGS) entry which is preliminary data.</text>
</comment>
<dbReference type="Proteomes" id="UP001555786">
    <property type="component" value="Unassembled WGS sequence"/>
</dbReference>
<reference evidence="3 4" key="1">
    <citation type="submission" date="2024-07" db="EMBL/GenBank/DDBJ databases">
        <title>Description of Labrys sedimenti sp. nov., isolated from a diclofenac-degrading enrichment culture.</title>
        <authorList>
            <person name="Tancsics A."/>
            <person name="Csepanyi A."/>
        </authorList>
    </citation>
    <scope>NUCLEOTIDE SEQUENCE [LARGE SCALE GENOMIC DNA]</scope>
    <source>
        <strain evidence="3 4">LMG 23578</strain>
    </source>
</reference>
<evidence type="ECO:0000313" key="3">
    <source>
        <dbReference type="EMBL" id="MEW9306932.1"/>
    </source>
</evidence>
<name>A0ABV3PMR8_9HYPH</name>
<evidence type="ECO:0000256" key="1">
    <source>
        <dbReference type="SAM" id="MobiDB-lite"/>
    </source>
</evidence>
<dbReference type="SUPFAM" id="SSF158634">
    <property type="entry name" value="RPA2825-like"/>
    <property type="match status" value="1"/>
</dbReference>
<organism evidence="3 4">
    <name type="scientific">Labrys neptuniae</name>
    <dbReference type="NCBI Taxonomy" id="376174"/>
    <lineage>
        <taxon>Bacteria</taxon>
        <taxon>Pseudomonadati</taxon>
        <taxon>Pseudomonadota</taxon>
        <taxon>Alphaproteobacteria</taxon>
        <taxon>Hyphomicrobiales</taxon>
        <taxon>Xanthobacteraceae</taxon>
        <taxon>Labrys</taxon>
    </lineage>
</organism>
<protein>
    <submittedName>
        <fullName evidence="3">DUF3597 domain-containing protein</fullName>
    </submittedName>
</protein>
<dbReference type="EMBL" id="JBFNQD010000004">
    <property type="protein sequence ID" value="MEW9306932.1"/>
    <property type="molecule type" value="Genomic_DNA"/>
</dbReference>
<sequence>MGIFDSISNAIFGRAKAAEAPQAPAGTPSAPTPSSSPAPAPSGSAVPPSTVDVAAVLDQAVKASGQNLDWKRSIVDLLKALKLDSSLAARKELAGELGYTGDTSDSAAMNIWLHKAVIAKLAANGGKVPADLQN</sequence>
<accession>A0ABV3PMR8</accession>